<evidence type="ECO:0000313" key="1">
    <source>
        <dbReference type="EMBL" id="QJA68197.1"/>
    </source>
</evidence>
<organism evidence="1">
    <name type="scientific">viral metagenome</name>
    <dbReference type="NCBI Taxonomy" id="1070528"/>
    <lineage>
        <taxon>unclassified sequences</taxon>
        <taxon>metagenomes</taxon>
        <taxon>organismal metagenomes</taxon>
    </lineage>
</organism>
<dbReference type="EMBL" id="MT141595">
    <property type="protein sequence ID" value="QJA68197.1"/>
    <property type="molecule type" value="Genomic_DNA"/>
</dbReference>
<gene>
    <name evidence="1" type="ORF">MM415A07789_0009</name>
</gene>
<name>A0A6M3JH71_9ZZZZ</name>
<dbReference type="AlphaFoldDB" id="A0A6M3JH71"/>
<proteinExistence type="predicted"/>
<accession>A0A6M3JH71</accession>
<sequence length="40" mass="4739">MEVKECLKNHDYSRDNEDCQACSIDKRGECVYEQNMPEEV</sequence>
<protein>
    <submittedName>
        <fullName evidence="1">Uncharacterized protein</fullName>
    </submittedName>
</protein>
<reference evidence="1" key="1">
    <citation type="submission" date="2020-03" db="EMBL/GenBank/DDBJ databases">
        <title>The deep terrestrial virosphere.</title>
        <authorList>
            <person name="Holmfeldt K."/>
            <person name="Nilsson E."/>
            <person name="Simone D."/>
            <person name="Lopez-Fernandez M."/>
            <person name="Wu X."/>
            <person name="de Brujin I."/>
            <person name="Lundin D."/>
            <person name="Andersson A."/>
            <person name="Bertilsson S."/>
            <person name="Dopson M."/>
        </authorList>
    </citation>
    <scope>NUCLEOTIDE SEQUENCE</scope>
    <source>
        <strain evidence="1">MM415A07789</strain>
    </source>
</reference>